<sequence length="198" mass="23037">MIIFDQLKDKTTALHQEAEKYNDASKVLDHSISKEDYKQLLITNYSSYKGLEEYLVKHKLLLSEELQQFASYKNSDRLEEDLKYFDVNVETIERPIFDFQNPSKSSLIGVLYVMEGSMMGGMMISKNLLKCDSLTELPTQCFFNRDVQDILKYWNDFKNAVAINTYTSDEIDEAIAGANKAFAYFKEVHLFYHVSEKK</sequence>
<evidence type="ECO:0000313" key="2">
    <source>
        <dbReference type="Proteomes" id="UP000199138"/>
    </source>
</evidence>
<dbReference type="Gene3D" id="1.20.910.10">
    <property type="entry name" value="Heme oxygenase-like"/>
    <property type="match status" value="1"/>
</dbReference>
<dbReference type="STRING" id="1224947.SAMN05216480_11152"/>
<gene>
    <name evidence="1" type="ORF">SAMN05216480_11152</name>
</gene>
<dbReference type="GO" id="GO:0004392">
    <property type="term" value="F:heme oxygenase (decyclizing) activity"/>
    <property type="evidence" value="ECO:0007669"/>
    <property type="project" value="InterPro"/>
</dbReference>
<proteinExistence type="predicted"/>
<dbReference type="Proteomes" id="UP000199138">
    <property type="component" value="Unassembled WGS sequence"/>
</dbReference>
<dbReference type="EMBL" id="FPBK01000011">
    <property type="protein sequence ID" value="SFU64590.1"/>
    <property type="molecule type" value="Genomic_DNA"/>
</dbReference>
<dbReference type="InterPro" id="IPR016053">
    <property type="entry name" value="Haem_Oase-like"/>
</dbReference>
<dbReference type="RefSeq" id="WP_093025716.1">
    <property type="nucleotide sequence ID" value="NZ_FPBK01000011.1"/>
</dbReference>
<dbReference type="SUPFAM" id="SSF48613">
    <property type="entry name" value="Heme oxygenase-like"/>
    <property type="match status" value="1"/>
</dbReference>
<dbReference type="CDD" id="cd19166">
    <property type="entry name" value="HemeO-bac"/>
    <property type="match status" value="1"/>
</dbReference>
<accession>A0A1I7HV89</accession>
<dbReference type="Pfam" id="PF01126">
    <property type="entry name" value="Heme_oxygenase"/>
    <property type="match status" value="1"/>
</dbReference>
<reference evidence="1 2" key="1">
    <citation type="submission" date="2016-10" db="EMBL/GenBank/DDBJ databases">
        <authorList>
            <person name="de Groot N.N."/>
        </authorList>
    </citation>
    <scope>NUCLEOTIDE SEQUENCE [LARGE SCALE GENOMIC DNA]</scope>
    <source>
        <strain evidence="1 2">CGMCC 1.12333</strain>
    </source>
</reference>
<protein>
    <submittedName>
        <fullName evidence="1">Heme oxygenase</fullName>
    </submittedName>
</protein>
<name>A0A1I7HV89_9FLAO</name>
<dbReference type="InterPro" id="IPR016084">
    <property type="entry name" value="Haem_Oase-like_multi-hlx"/>
</dbReference>
<keyword evidence="2" id="KW-1185">Reference proteome</keyword>
<evidence type="ECO:0000313" key="1">
    <source>
        <dbReference type="EMBL" id="SFU64590.1"/>
    </source>
</evidence>
<dbReference type="GO" id="GO:0006788">
    <property type="term" value="P:heme oxidation"/>
    <property type="evidence" value="ECO:0007669"/>
    <property type="project" value="InterPro"/>
</dbReference>
<organism evidence="1 2">
    <name type="scientific">Pustulibacterium marinum</name>
    <dbReference type="NCBI Taxonomy" id="1224947"/>
    <lineage>
        <taxon>Bacteria</taxon>
        <taxon>Pseudomonadati</taxon>
        <taxon>Bacteroidota</taxon>
        <taxon>Flavobacteriia</taxon>
        <taxon>Flavobacteriales</taxon>
        <taxon>Flavobacteriaceae</taxon>
        <taxon>Pustulibacterium</taxon>
    </lineage>
</organism>
<dbReference type="AlphaFoldDB" id="A0A1I7HV89"/>
<dbReference type="OrthoDB" id="114943at2"/>